<dbReference type="InterPro" id="IPR035959">
    <property type="entry name" value="RutC-like_sf"/>
</dbReference>
<keyword evidence="1" id="KW-0812">Transmembrane</keyword>
<dbReference type="Proteomes" id="UP000184212">
    <property type="component" value="Unassembled WGS sequence"/>
</dbReference>
<dbReference type="AlphaFoldDB" id="A0A1M5LEZ1"/>
<dbReference type="STRING" id="947013.SAMN04488109_1175"/>
<protein>
    <submittedName>
        <fullName evidence="3">Enamine deaminase RidA, house cleaning of reactive enamine intermediates, YjgF/YER057c/UK114 family</fullName>
    </submittedName>
</protein>
<evidence type="ECO:0000313" key="3">
    <source>
        <dbReference type="EMBL" id="SHG63607.1"/>
    </source>
</evidence>
<dbReference type="CDD" id="cd02199">
    <property type="entry name" value="YjgF_YER057c_UK114_like_1"/>
    <property type="match status" value="1"/>
</dbReference>
<dbReference type="Gene3D" id="3.30.1330.40">
    <property type="entry name" value="RutC-like"/>
    <property type="match status" value="1"/>
</dbReference>
<organism evidence="3 4">
    <name type="scientific">Chryseolinea serpens</name>
    <dbReference type="NCBI Taxonomy" id="947013"/>
    <lineage>
        <taxon>Bacteria</taxon>
        <taxon>Pseudomonadati</taxon>
        <taxon>Bacteroidota</taxon>
        <taxon>Cytophagia</taxon>
        <taxon>Cytophagales</taxon>
        <taxon>Fulvivirgaceae</taxon>
        <taxon>Chryseolinea</taxon>
    </lineage>
</organism>
<accession>A0A1M5LEZ1</accession>
<evidence type="ECO:0000313" key="4">
    <source>
        <dbReference type="Proteomes" id="UP000184212"/>
    </source>
</evidence>
<gene>
    <name evidence="3" type="ORF">SAMN04488109_1175</name>
</gene>
<dbReference type="EMBL" id="FQWQ01000001">
    <property type="protein sequence ID" value="SHG63607.1"/>
    <property type="molecule type" value="Genomic_DNA"/>
</dbReference>
<keyword evidence="4" id="KW-1185">Reference proteome</keyword>
<dbReference type="PANTHER" id="PTHR43760:SF1">
    <property type="entry name" value="ENDORIBONUCLEASE L-PSP_CHORISMATE MUTASE-LIKE DOMAIN-CONTAINING PROTEIN"/>
    <property type="match status" value="1"/>
</dbReference>
<keyword evidence="1" id="KW-1133">Transmembrane helix</keyword>
<dbReference type="Pfam" id="PF14588">
    <property type="entry name" value="YjgF_endoribonc"/>
    <property type="match status" value="1"/>
</dbReference>
<sequence length="255" mass="27840">MAQVNLLRLNLKGGNKSQGFAMLITTSLGYSFLMMLLIIKISAITPSLVSHQQSFFDPAHKQNRSSMRPTPISADHVTPGFLQLFSLLLIETFLTSQYIMSPTSPDQNFEKLGLTLPPAPTPLGVYKPFLIVGNFVYVSGHGTVKEDKSLIIGRIGKDMTMEEGKLAAQQVGLAILATLKQNLGSFNKIKRVIKVLGMVNCTPDFERHPFVINGCSELFAKVWGEENGVGVRSAVGMGSLPDNIPVEIEAMFELA</sequence>
<evidence type="ECO:0000259" key="2">
    <source>
        <dbReference type="Pfam" id="PF14588"/>
    </source>
</evidence>
<feature type="domain" description="Endoribonuclease L-PSP/chorismate mutase-like" evidence="2">
    <location>
        <begin position="112"/>
        <end position="226"/>
    </location>
</feature>
<dbReference type="PANTHER" id="PTHR43760">
    <property type="entry name" value="ENDORIBONUCLEASE-RELATED"/>
    <property type="match status" value="1"/>
</dbReference>
<keyword evidence="1" id="KW-0472">Membrane</keyword>
<proteinExistence type="predicted"/>
<dbReference type="SUPFAM" id="SSF55298">
    <property type="entry name" value="YjgF-like"/>
    <property type="match status" value="1"/>
</dbReference>
<reference evidence="3 4" key="1">
    <citation type="submission" date="2016-11" db="EMBL/GenBank/DDBJ databases">
        <authorList>
            <person name="Jaros S."/>
            <person name="Januszkiewicz K."/>
            <person name="Wedrychowicz H."/>
        </authorList>
    </citation>
    <scope>NUCLEOTIDE SEQUENCE [LARGE SCALE GENOMIC DNA]</scope>
    <source>
        <strain evidence="3 4">DSM 24574</strain>
    </source>
</reference>
<dbReference type="InterPro" id="IPR013813">
    <property type="entry name" value="Endoribo_LPSP/chorism_mut-like"/>
</dbReference>
<name>A0A1M5LEZ1_9BACT</name>
<evidence type="ECO:0000256" key="1">
    <source>
        <dbReference type="SAM" id="Phobius"/>
    </source>
</evidence>
<feature type="transmembrane region" description="Helical" evidence="1">
    <location>
        <begin position="20"/>
        <end position="39"/>
    </location>
</feature>